<feature type="transmembrane region" description="Helical" evidence="1">
    <location>
        <begin position="33"/>
        <end position="57"/>
    </location>
</feature>
<keyword evidence="3" id="KW-1185">Reference proteome</keyword>
<gene>
    <name evidence="2" type="ORF">QMQ05_10930</name>
</gene>
<keyword evidence="1" id="KW-0812">Transmembrane</keyword>
<dbReference type="AlphaFoldDB" id="A0AAU6WB37"/>
<proteinExistence type="predicted"/>
<dbReference type="EMBL" id="CP125942">
    <property type="protein sequence ID" value="XAO44870.1"/>
    <property type="molecule type" value="Genomic_DNA"/>
</dbReference>
<evidence type="ECO:0000313" key="2">
    <source>
        <dbReference type="EMBL" id="XAO44870.1"/>
    </source>
</evidence>
<keyword evidence="1" id="KW-0472">Membrane</keyword>
<sequence>MQIDVNQAWATLQSTGHVSLPGETAGWSNASKWLSAVLIGLIAVLAVGFVIGLPLFFAMNGGLFPGSILGVIGGLAMLVALGLIVRNWRRRDKQHQVVETQPVILEATRLTLRGVGPIPWQDFGMAERRMVPAEHDSGYILRAVMPLTASGFHNVNQLLPPELRDRISPVSGPMRNRQYSNIYVPGVSGLKTDEVMWLINSARELFVRS</sequence>
<feature type="transmembrane region" description="Helical" evidence="1">
    <location>
        <begin position="63"/>
        <end position="85"/>
    </location>
</feature>
<protein>
    <recommendedName>
        <fullName evidence="4">DUF2207 domain-containing protein</fullName>
    </recommendedName>
</protein>
<keyword evidence="1" id="KW-1133">Transmembrane helix</keyword>
<dbReference type="RefSeq" id="WP_345469992.1">
    <property type="nucleotide sequence ID" value="NZ_CP125942.1"/>
</dbReference>
<accession>A0AAU6WB37</accession>
<organism evidence="2 3">
    <name type="scientific">Glutamicibacter ectropisis</name>
    <dbReference type="NCBI Taxonomy" id="3046593"/>
    <lineage>
        <taxon>Bacteria</taxon>
        <taxon>Bacillati</taxon>
        <taxon>Actinomycetota</taxon>
        <taxon>Actinomycetes</taxon>
        <taxon>Micrococcales</taxon>
        <taxon>Micrococcaceae</taxon>
        <taxon>Glutamicibacter</taxon>
    </lineage>
</organism>
<evidence type="ECO:0008006" key="4">
    <source>
        <dbReference type="Google" id="ProtNLM"/>
    </source>
</evidence>
<dbReference type="KEGG" id="gey:QMQ05_10930"/>
<evidence type="ECO:0000313" key="3">
    <source>
        <dbReference type="Proteomes" id="UP001486888"/>
    </source>
</evidence>
<name>A0AAU6WB37_9MICC</name>
<evidence type="ECO:0000256" key="1">
    <source>
        <dbReference type="SAM" id="Phobius"/>
    </source>
</evidence>
<reference evidence="2 3" key="1">
    <citation type="submission" date="2023-05" db="EMBL/GenBank/DDBJ databases">
        <title>Glutamicibacter sp. B1, complete genome.</title>
        <authorList>
            <person name="Long Y.H."/>
            <person name="Fang T."/>
            <person name="Li X.Y."/>
        </authorList>
    </citation>
    <scope>NUCLEOTIDE SEQUENCE [LARGE SCALE GENOMIC DNA]</scope>
    <source>
        <strain evidence="2 3">B1</strain>
    </source>
</reference>
<dbReference type="Proteomes" id="UP001486888">
    <property type="component" value="Chromosome"/>
</dbReference>